<evidence type="ECO:0000313" key="1">
    <source>
        <dbReference type="EMBL" id="RIA82322.1"/>
    </source>
</evidence>
<organism evidence="1 2">
    <name type="scientific">Glomus cerebriforme</name>
    <dbReference type="NCBI Taxonomy" id="658196"/>
    <lineage>
        <taxon>Eukaryota</taxon>
        <taxon>Fungi</taxon>
        <taxon>Fungi incertae sedis</taxon>
        <taxon>Mucoromycota</taxon>
        <taxon>Glomeromycotina</taxon>
        <taxon>Glomeromycetes</taxon>
        <taxon>Glomerales</taxon>
        <taxon>Glomeraceae</taxon>
        <taxon>Glomus</taxon>
    </lineage>
</organism>
<dbReference type="AlphaFoldDB" id="A0A397SA18"/>
<sequence length="131" mass="15379">MSLNQSVIVYDQTKAKGILYPYAITKNVEFDEDETLNVVLMYLIDLFKDQEMQEVLNNFTHVNNLVAEKYKISSVFKNHRQISVSDYHFHTSKHQTSDYYNTLDESCKMHDDLLKTKMATIDVKIFSKTLE</sequence>
<dbReference type="OrthoDB" id="2331891at2759"/>
<accession>A0A397SA18</accession>
<dbReference type="Proteomes" id="UP000265703">
    <property type="component" value="Unassembled WGS sequence"/>
</dbReference>
<comment type="caution">
    <text evidence="1">The sequence shown here is derived from an EMBL/GenBank/DDBJ whole genome shotgun (WGS) entry which is preliminary data.</text>
</comment>
<proteinExistence type="predicted"/>
<keyword evidence="2" id="KW-1185">Reference proteome</keyword>
<evidence type="ECO:0000313" key="2">
    <source>
        <dbReference type="Proteomes" id="UP000265703"/>
    </source>
</evidence>
<name>A0A397SA18_9GLOM</name>
<reference evidence="1 2" key="1">
    <citation type="submission" date="2018-06" db="EMBL/GenBank/DDBJ databases">
        <title>Comparative genomics reveals the genomic features of Rhizophagus irregularis, R. cerebriforme, R. diaphanum and Gigaspora rosea, and their symbiotic lifestyle signature.</title>
        <authorList>
            <person name="Morin E."/>
            <person name="San Clemente H."/>
            <person name="Chen E.C.H."/>
            <person name="De La Providencia I."/>
            <person name="Hainaut M."/>
            <person name="Kuo A."/>
            <person name="Kohler A."/>
            <person name="Murat C."/>
            <person name="Tang N."/>
            <person name="Roy S."/>
            <person name="Loubradou J."/>
            <person name="Henrissat B."/>
            <person name="Grigoriev I.V."/>
            <person name="Corradi N."/>
            <person name="Roux C."/>
            <person name="Martin F.M."/>
        </authorList>
    </citation>
    <scope>NUCLEOTIDE SEQUENCE [LARGE SCALE GENOMIC DNA]</scope>
    <source>
        <strain evidence="1 2">DAOM 227022</strain>
    </source>
</reference>
<protein>
    <submittedName>
        <fullName evidence="1">Uncharacterized protein</fullName>
    </submittedName>
</protein>
<dbReference type="EMBL" id="QKYT01000678">
    <property type="protein sequence ID" value="RIA82322.1"/>
    <property type="molecule type" value="Genomic_DNA"/>
</dbReference>
<gene>
    <name evidence="1" type="ORF">C1645_835556</name>
</gene>